<dbReference type="Proteomes" id="UP000694388">
    <property type="component" value="Unplaced"/>
</dbReference>
<evidence type="ECO:0000256" key="5">
    <source>
        <dbReference type="ARBA" id="ARBA00023136"/>
    </source>
</evidence>
<keyword evidence="3 6" id="KW-0812">Transmembrane</keyword>
<evidence type="ECO:0000256" key="3">
    <source>
        <dbReference type="ARBA" id="ARBA00022692"/>
    </source>
</evidence>
<dbReference type="AlphaFoldDB" id="A0A8C4QPA1"/>
<dbReference type="Pfam" id="PF03311">
    <property type="entry name" value="Cornichon"/>
    <property type="match status" value="1"/>
</dbReference>
<protein>
    <submittedName>
        <fullName evidence="7">Uncharacterized protein</fullName>
    </submittedName>
</protein>
<evidence type="ECO:0000256" key="6">
    <source>
        <dbReference type="SAM" id="Phobius"/>
    </source>
</evidence>
<feature type="transmembrane region" description="Helical" evidence="6">
    <location>
        <begin position="75"/>
        <end position="100"/>
    </location>
</feature>
<keyword evidence="5 6" id="KW-0472">Membrane</keyword>
<proteinExistence type="inferred from homology"/>
<dbReference type="GO" id="GO:0016020">
    <property type="term" value="C:membrane"/>
    <property type="evidence" value="ECO:0007669"/>
    <property type="project" value="UniProtKB-SubCell"/>
</dbReference>
<keyword evidence="8" id="KW-1185">Reference proteome</keyword>
<feature type="transmembrane region" description="Helical" evidence="6">
    <location>
        <begin position="142"/>
        <end position="161"/>
    </location>
</feature>
<evidence type="ECO:0000256" key="1">
    <source>
        <dbReference type="ARBA" id="ARBA00004141"/>
    </source>
</evidence>
<dbReference type="OMA" id="VFYHFWR"/>
<evidence type="ECO:0000256" key="4">
    <source>
        <dbReference type="ARBA" id="ARBA00022989"/>
    </source>
</evidence>
<dbReference type="GO" id="GO:0016192">
    <property type="term" value="P:vesicle-mediated transport"/>
    <property type="evidence" value="ECO:0007669"/>
    <property type="project" value="InterPro"/>
</dbReference>
<feature type="transmembrane region" description="Helical" evidence="6">
    <location>
        <begin position="7"/>
        <end position="29"/>
    </location>
</feature>
<dbReference type="GeneTree" id="ENSGT00950000182834"/>
<evidence type="ECO:0000313" key="7">
    <source>
        <dbReference type="Ensembl" id="ENSEBUP00000018542.1"/>
    </source>
</evidence>
<keyword evidence="4 6" id="KW-1133">Transmembrane helix</keyword>
<dbReference type="InterPro" id="IPR003377">
    <property type="entry name" value="Cornichon"/>
</dbReference>
<comment type="similarity">
    <text evidence="2">Belongs to the cornichon family.</text>
</comment>
<dbReference type="SMART" id="SM01398">
    <property type="entry name" value="Cornichon"/>
    <property type="match status" value="1"/>
</dbReference>
<reference evidence="7" key="1">
    <citation type="submission" date="2025-08" db="UniProtKB">
        <authorList>
            <consortium name="Ensembl"/>
        </authorList>
    </citation>
    <scope>IDENTIFICATION</scope>
</reference>
<evidence type="ECO:0000313" key="8">
    <source>
        <dbReference type="Proteomes" id="UP000694388"/>
    </source>
</evidence>
<organism evidence="7 8">
    <name type="scientific">Eptatretus burgeri</name>
    <name type="common">Inshore hagfish</name>
    <dbReference type="NCBI Taxonomy" id="7764"/>
    <lineage>
        <taxon>Eukaryota</taxon>
        <taxon>Metazoa</taxon>
        <taxon>Chordata</taxon>
        <taxon>Craniata</taxon>
        <taxon>Vertebrata</taxon>
        <taxon>Cyclostomata</taxon>
        <taxon>Myxini</taxon>
        <taxon>Myxiniformes</taxon>
        <taxon>Myxinidae</taxon>
        <taxon>Eptatretinae</taxon>
        <taxon>Eptatretus</taxon>
    </lineage>
</organism>
<evidence type="ECO:0000256" key="2">
    <source>
        <dbReference type="ARBA" id="ARBA00010095"/>
    </source>
</evidence>
<dbReference type="Ensembl" id="ENSEBUT00000019118.1">
    <property type="protein sequence ID" value="ENSEBUP00000018542.1"/>
    <property type="gene ID" value="ENSEBUG00000011574.1"/>
</dbReference>
<name>A0A8C4QPA1_EPTBU</name>
<dbReference type="PANTHER" id="PTHR12290">
    <property type="entry name" value="CORNICHON-RELATED"/>
    <property type="match status" value="1"/>
</dbReference>
<reference evidence="7" key="2">
    <citation type="submission" date="2025-09" db="UniProtKB">
        <authorList>
            <consortium name="Ensembl"/>
        </authorList>
    </citation>
    <scope>IDENTIFICATION</scope>
</reference>
<sequence length="164" mass="19016">MAFSFATFCFMLALVLCSALIFFAIWHIAAFDELKREYKSPSEQGDALDKVSLHERVQKIERICRMLGKLVLPEYFIHSLFCVMFLCALEWLAVGVNVPLLCYHVWRYLRGPAVSTPGHYDPAEVLSTQVLAYCRKEGWCKLGFYLLSFFYYLYSMTYNLMSPA</sequence>
<comment type="subcellular location">
    <subcellularLocation>
        <location evidence="1">Membrane</location>
        <topology evidence="1">Multi-pass membrane protein</topology>
    </subcellularLocation>
</comment>
<accession>A0A8C4QPA1</accession>